<name>A0AAD5VTX9_9AGAR</name>
<gene>
    <name evidence="3" type="ORF">NP233_g4849</name>
</gene>
<dbReference type="EMBL" id="JANIEX010000272">
    <property type="protein sequence ID" value="KAJ3569747.1"/>
    <property type="molecule type" value="Genomic_DNA"/>
</dbReference>
<feature type="compositionally biased region" description="Pro residues" evidence="1">
    <location>
        <begin position="244"/>
        <end position="253"/>
    </location>
</feature>
<dbReference type="AlphaFoldDB" id="A0AAD5VTX9"/>
<feature type="compositionally biased region" description="Polar residues" evidence="1">
    <location>
        <begin position="203"/>
        <end position="220"/>
    </location>
</feature>
<feature type="domain" description="DUF6532" evidence="2">
    <location>
        <begin position="282"/>
        <end position="482"/>
    </location>
</feature>
<feature type="compositionally biased region" description="Basic and acidic residues" evidence="1">
    <location>
        <begin position="126"/>
        <end position="141"/>
    </location>
</feature>
<evidence type="ECO:0000259" key="2">
    <source>
        <dbReference type="Pfam" id="PF20149"/>
    </source>
</evidence>
<feature type="compositionally biased region" description="Polar residues" evidence="1">
    <location>
        <begin position="15"/>
        <end position="26"/>
    </location>
</feature>
<sequence length="563" mass="62834">MATKTYAEAVAGSKPATTTGRSTRTRVPTEKLRHQQDELVDRQRNVDQETRRREDRQRKQQRKKDQRDGKTVEVDERDRRLDLQVASHSVASKPAVVASKGLQMRTNKVPPSAPAEHNKSSGRSSSGKENRPPTNKEDGHRTSRTSHRRSRFTLALPFTYPLSRTSHFTGNSSTEQAVLQPCGMSHPLHVRDSSPLAGHGQPASKSPSPLRQPGRSSPRSDFQDLLDFTSPLCNKTPERRPRSRTPPTPPEAPPAKAQKTSAQRGRPRAADYDDESQAFIEAANSRYRALIVAVDAFPDSATEVTFVRAVADHANSIVSPEERRTLTPDLIRIIKQRGAQIRGEFKSRARALVETCWDLSTSLSAEETEHNRDLIANLKFQSGFVYKTLGEDKKDLDGRSGLYQNRIIEKMIFQTVFRRRSDEGVIHADLFKPIPAPALALTFTSIDCGLDEWVSGSRIALEFTTRDYLEVYQGHLRDLQHFQNMTKKHNLFPRMCRRLSRAGRLHAGVGNSATVGYEQRIPSSAMLAAMKEHEAEPSATESDDSAPEDGVSGPLKRGLPTAE</sequence>
<evidence type="ECO:0000313" key="4">
    <source>
        <dbReference type="Proteomes" id="UP001213000"/>
    </source>
</evidence>
<dbReference type="Pfam" id="PF20149">
    <property type="entry name" value="DUF6532"/>
    <property type="match status" value="1"/>
</dbReference>
<feature type="compositionally biased region" description="Basic residues" evidence="1">
    <location>
        <begin position="142"/>
        <end position="151"/>
    </location>
</feature>
<comment type="caution">
    <text evidence="3">The sequence shown here is derived from an EMBL/GenBank/DDBJ whole genome shotgun (WGS) entry which is preliminary data.</text>
</comment>
<protein>
    <recommendedName>
        <fullName evidence="2">DUF6532 domain-containing protein</fullName>
    </recommendedName>
</protein>
<accession>A0AAD5VTX9</accession>
<organism evidence="3 4">
    <name type="scientific">Leucocoprinus birnbaumii</name>
    <dbReference type="NCBI Taxonomy" id="56174"/>
    <lineage>
        <taxon>Eukaryota</taxon>
        <taxon>Fungi</taxon>
        <taxon>Dikarya</taxon>
        <taxon>Basidiomycota</taxon>
        <taxon>Agaricomycotina</taxon>
        <taxon>Agaricomycetes</taxon>
        <taxon>Agaricomycetidae</taxon>
        <taxon>Agaricales</taxon>
        <taxon>Agaricineae</taxon>
        <taxon>Agaricaceae</taxon>
        <taxon>Leucocoprinus</taxon>
    </lineage>
</organism>
<evidence type="ECO:0000313" key="3">
    <source>
        <dbReference type="EMBL" id="KAJ3569747.1"/>
    </source>
</evidence>
<reference evidence="3" key="1">
    <citation type="submission" date="2022-07" db="EMBL/GenBank/DDBJ databases">
        <title>Genome Sequence of Leucocoprinus birnbaumii.</title>
        <authorList>
            <person name="Buettner E."/>
        </authorList>
    </citation>
    <scope>NUCLEOTIDE SEQUENCE</scope>
    <source>
        <strain evidence="3">VT141</strain>
    </source>
</reference>
<dbReference type="InterPro" id="IPR045341">
    <property type="entry name" value="DUF6532"/>
</dbReference>
<feature type="compositionally biased region" description="Basic and acidic residues" evidence="1">
    <location>
        <begin position="27"/>
        <end position="82"/>
    </location>
</feature>
<proteinExistence type="predicted"/>
<dbReference type="Proteomes" id="UP001213000">
    <property type="component" value="Unassembled WGS sequence"/>
</dbReference>
<feature type="region of interest" description="Disordered" evidence="1">
    <location>
        <begin position="526"/>
        <end position="563"/>
    </location>
</feature>
<keyword evidence="4" id="KW-1185">Reference proteome</keyword>
<feature type="region of interest" description="Disordered" evidence="1">
    <location>
        <begin position="1"/>
        <end position="152"/>
    </location>
</feature>
<evidence type="ECO:0000256" key="1">
    <source>
        <dbReference type="SAM" id="MobiDB-lite"/>
    </source>
</evidence>
<feature type="region of interest" description="Disordered" evidence="1">
    <location>
        <begin position="185"/>
        <end position="273"/>
    </location>
</feature>